<dbReference type="EMBL" id="DXFZ01000109">
    <property type="protein sequence ID" value="HIW96638.1"/>
    <property type="molecule type" value="Genomic_DNA"/>
</dbReference>
<accession>A0A9D1S0D4</accession>
<proteinExistence type="predicted"/>
<sequence length="196" mass="20760">MSPRPTPVTGVNDVIRLPATAAAASAALRNGVVIDVETTGLDAAADCVIEVAALRVREAKVVATFTTLIRPETPIPAVITELTGITAGMASAAPPMETVAAELVRHLCDGNPVIVGHNVDFDLSFLSRSHDGFPPPKAQALCTAECARALIPRHEVGRYRLDRVAAALGMQQRPRHRALDDAWTTFEVLAKLSARA</sequence>
<evidence type="ECO:0000313" key="6">
    <source>
        <dbReference type="Proteomes" id="UP000824189"/>
    </source>
</evidence>
<dbReference type="Proteomes" id="UP000824189">
    <property type="component" value="Unassembled WGS sequence"/>
</dbReference>
<gene>
    <name evidence="5" type="ORF">H9867_09220</name>
</gene>
<dbReference type="GO" id="GO:0005829">
    <property type="term" value="C:cytosol"/>
    <property type="evidence" value="ECO:0007669"/>
    <property type="project" value="TreeGrafter"/>
</dbReference>
<keyword evidence="3 5" id="KW-0269">Exonuclease</keyword>
<dbReference type="Pfam" id="PF00929">
    <property type="entry name" value="RNase_T"/>
    <property type="match status" value="1"/>
</dbReference>
<evidence type="ECO:0000256" key="1">
    <source>
        <dbReference type="ARBA" id="ARBA00022722"/>
    </source>
</evidence>
<evidence type="ECO:0000313" key="5">
    <source>
        <dbReference type="EMBL" id="HIW96638.1"/>
    </source>
</evidence>
<dbReference type="InterPro" id="IPR036397">
    <property type="entry name" value="RNaseH_sf"/>
</dbReference>
<reference evidence="5" key="2">
    <citation type="submission" date="2021-04" db="EMBL/GenBank/DDBJ databases">
        <authorList>
            <person name="Gilroy R."/>
        </authorList>
    </citation>
    <scope>NUCLEOTIDE SEQUENCE</scope>
    <source>
        <strain evidence="5">4376</strain>
    </source>
</reference>
<dbReference type="GO" id="GO:0006260">
    <property type="term" value="P:DNA replication"/>
    <property type="evidence" value="ECO:0007669"/>
    <property type="project" value="InterPro"/>
</dbReference>
<dbReference type="SMART" id="SM00479">
    <property type="entry name" value="EXOIII"/>
    <property type="match status" value="1"/>
</dbReference>
<comment type="caution">
    <text evidence="5">The sequence shown here is derived from an EMBL/GenBank/DDBJ whole genome shotgun (WGS) entry which is preliminary data.</text>
</comment>
<dbReference type="NCBIfam" id="TIGR00573">
    <property type="entry name" value="dnaq"/>
    <property type="match status" value="1"/>
</dbReference>
<dbReference type="InterPro" id="IPR013520">
    <property type="entry name" value="Ribonucl_H"/>
</dbReference>
<evidence type="ECO:0000256" key="3">
    <source>
        <dbReference type="ARBA" id="ARBA00022839"/>
    </source>
</evidence>
<dbReference type="AlphaFoldDB" id="A0A9D1S0D4"/>
<dbReference type="Gene3D" id="3.30.420.10">
    <property type="entry name" value="Ribonuclease H-like superfamily/Ribonuclease H"/>
    <property type="match status" value="1"/>
</dbReference>
<dbReference type="CDD" id="cd06127">
    <property type="entry name" value="DEDDh"/>
    <property type="match status" value="1"/>
</dbReference>
<dbReference type="PANTHER" id="PTHR30231:SF4">
    <property type="entry name" value="PROTEIN NEN2"/>
    <property type="match status" value="1"/>
</dbReference>
<name>A0A9D1S0D4_9CORY</name>
<protein>
    <submittedName>
        <fullName evidence="5">3'-5' exonuclease</fullName>
    </submittedName>
</protein>
<dbReference type="PANTHER" id="PTHR30231">
    <property type="entry name" value="DNA POLYMERASE III SUBUNIT EPSILON"/>
    <property type="match status" value="1"/>
</dbReference>
<keyword evidence="2" id="KW-0378">Hydrolase</keyword>
<dbReference type="GO" id="GO:0003677">
    <property type="term" value="F:DNA binding"/>
    <property type="evidence" value="ECO:0007669"/>
    <property type="project" value="InterPro"/>
</dbReference>
<reference evidence="5" key="1">
    <citation type="journal article" date="2021" name="PeerJ">
        <title>Extensive microbial diversity within the chicken gut microbiome revealed by metagenomics and culture.</title>
        <authorList>
            <person name="Gilroy R."/>
            <person name="Ravi A."/>
            <person name="Getino M."/>
            <person name="Pursley I."/>
            <person name="Horton D.L."/>
            <person name="Alikhan N.F."/>
            <person name="Baker D."/>
            <person name="Gharbi K."/>
            <person name="Hall N."/>
            <person name="Watson M."/>
            <person name="Adriaenssens E.M."/>
            <person name="Foster-Nyarko E."/>
            <person name="Jarju S."/>
            <person name="Secka A."/>
            <person name="Antonio M."/>
            <person name="Oren A."/>
            <person name="Chaudhuri R.R."/>
            <person name="La Ragione R."/>
            <person name="Hildebrand F."/>
            <person name="Pallen M.J."/>
        </authorList>
    </citation>
    <scope>NUCLEOTIDE SEQUENCE</scope>
    <source>
        <strain evidence="5">4376</strain>
    </source>
</reference>
<dbReference type="GO" id="GO:0003887">
    <property type="term" value="F:DNA-directed DNA polymerase activity"/>
    <property type="evidence" value="ECO:0007669"/>
    <property type="project" value="InterPro"/>
</dbReference>
<dbReference type="InterPro" id="IPR006054">
    <property type="entry name" value="DnaQ"/>
</dbReference>
<dbReference type="GO" id="GO:0008408">
    <property type="term" value="F:3'-5' exonuclease activity"/>
    <property type="evidence" value="ECO:0007669"/>
    <property type="project" value="TreeGrafter"/>
</dbReference>
<evidence type="ECO:0000256" key="2">
    <source>
        <dbReference type="ARBA" id="ARBA00022801"/>
    </source>
</evidence>
<dbReference type="SUPFAM" id="SSF53098">
    <property type="entry name" value="Ribonuclease H-like"/>
    <property type="match status" value="1"/>
</dbReference>
<organism evidence="5 6">
    <name type="scientific">Candidatus Corynebacterium gallistercoris</name>
    <dbReference type="NCBI Taxonomy" id="2838530"/>
    <lineage>
        <taxon>Bacteria</taxon>
        <taxon>Bacillati</taxon>
        <taxon>Actinomycetota</taxon>
        <taxon>Actinomycetes</taxon>
        <taxon>Mycobacteriales</taxon>
        <taxon>Corynebacteriaceae</taxon>
        <taxon>Corynebacterium</taxon>
    </lineage>
</organism>
<dbReference type="InterPro" id="IPR012337">
    <property type="entry name" value="RNaseH-like_sf"/>
</dbReference>
<keyword evidence="1" id="KW-0540">Nuclease</keyword>
<feature type="domain" description="Exonuclease" evidence="4">
    <location>
        <begin position="30"/>
        <end position="196"/>
    </location>
</feature>
<dbReference type="FunFam" id="3.30.420.10:FF:000045">
    <property type="entry name" value="3'-5' exonuclease DinG"/>
    <property type="match status" value="1"/>
</dbReference>
<evidence type="ECO:0000259" key="4">
    <source>
        <dbReference type="SMART" id="SM00479"/>
    </source>
</evidence>